<comment type="caution">
    <text evidence="1">The sequence shown here is derived from an EMBL/GenBank/DDBJ whole genome shotgun (WGS) entry which is preliminary data.</text>
</comment>
<accession>A0A934N723</accession>
<sequence length="75" mass="8341">MTLPPHEAVIAALSRAHLARESLERIQDSLKRSQLGGIDPLRERVREAQEVVRVIERDVAKLYAELRAANGNAGK</sequence>
<dbReference type="Proteomes" id="UP000612893">
    <property type="component" value="Unassembled WGS sequence"/>
</dbReference>
<name>A0A934N723_9BACT</name>
<evidence type="ECO:0000313" key="2">
    <source>
        <dbReference type="Proteomes" id="UP000612893"/>
    </source>
</evidence>
<organism evidence="1 2">
    <name type="scientific">Candidatus Nephthysia bennettiae</name>
    <dbReference type="NCBI Taxonomy" id="3127016"/>
    <lineage>
        <taxon>Bacteria</taxon>
        <taxon>Bacillati</taxon>
        <taxon>Candidatus Dormiibacterota</taxon>
        <taxon>Candidatus Dormibacteria</taxon>
        <taxon>Candidatus Dormibacterales</taxon>
        <taxon>Candidatus Dormibacteraceae</taxon>
        <taxon>Candidatus Nephthysia</taxon>
    </lineage>
</organism>
<dbReference type="EMBL" id="JAEKNR010000003">
    <property type="protein sequence ID" value="MBJ7596493.1"/>
    <property type="molecule type" value="Genomic_DNA"/>
</dbReference>
<proteinExistence type="predicted"/>
<gene>
    <name evidence="1" type="ORF">JF922_00165</name>
</gene>
<keyword evidence="2" id="KW-1185">Reference proteome</keyword>
<protein>
    <submittedName>
        <fullName evidence="1">Uncharacterized protein</fullName>
    </submittedName>
</protein>
<evidence type="ECO:0000313" key="1">
    <source>
        <dbReference type="EMBL" id="MBJ7596493.1"/>
    </source>
</evidence>
<reference evidence="1" key="1">
    <citation type="submission" date="2020-10" db="EMBL/GenBank/DDBJ databases">
        <title>Ca. Dormibacterota MAGs.</title>
        <authorList>
            <person name="Montgomery K."/>
        </authorList>
    </citation>
    <scope>NUCLEOTIDE SEQUENCE [LARGE SCALE GENOMIC DNA]</scope>
    <source>
        <strain evidence="1">SC8812_S17_10</strain>
    </source>
</reference>
<dbReference type="RefSeq" id="WP_338198325.1">
    <property type="nucleotide sequence ID" value="NZ_JAEKNR010000003.1"/>
</dbReference>
<dbReference type="AlphaFoldDB" id="A0A934N723"/>